<protein>
    <submittedName>
        <fullName evidence="2">Uncharacterized protein</fullName>
    </submittedName>
</protein>
<sequence>MTNWFFVSIMGYFNSQGDFMFGLYGDREVNYIFSNHNSSVEGIASRAYELYKKRPGFFTPYKNGRHIVGGVVAPLIYPVAGVVLAGYSLIVSAIASVVFVGSLLVAGGAYLLENTALYNDAQGIAGCALKFTGVALLTAAISTLLAVLSIPHGMAHLVTRSGASIAAFTTGYSDGYKEPEEFKDSDHTIGFF</sequence>
<keyword evidence="1" id="KW-0472">Membrane</keyword>
<name>G9EQW8_9GAMM</name>
<feature type="transmembrane region" description="Helical" evidence="1">
    <location>
        <begin position="124"/>
        <end position="150"/>
    </location>
</feature>
<accession>G9EQW8</accession>
<evidence type="ECO:0000313" key="2">
    <source>
        <dbReference type="EMBL" id="EHL30339.1"/>
    </source>
</evidence>
<dbReference type="InParanoid" id="G9EQW8"/>
<dbReference type="eggNOG" id="ENOG5030QTN">
    <property type="taxonomic scope" value="Bacteria"/>
</dbReference>
<proteinExistence type="predicted"/>
<keyword evidence="3" id="KW-1185">Reference proteome</keyword>
<dbReference type="HOGENOM" id="CLU_1553367_0_0_6"/>
<organism evidence="2 3">
    <name type="scientific">Legionella drancourtii LLAP12</name>
    <dbReference type="NCBI Taxonomy" id="658187"/>
    <lineage>
        <taxon>Bacteria</taxon>
        <taxon>Pseudomonadati</taxon>
        <taxon>Pseudomonadota</taxon>
        <taxon>Gammaproteobacteria</taxon>
        <taxon>Legionellales</taxon>
        <taxon>Legionellaceae</taxon>
        <taxon>Legionella</taxon>
    </lineage>
</organism>
<dbReference type="Proteomes" id="UP000002770">
    <property type="component" value="Unassembled WGS sequence"/>
</dbReference>
<dbReference type="EMBL" id="JH413832">
    <property type="protein sequence ID" value="EHL30339.1"/>
    <property type="molecule type" value="Genomic_DNA"/>
</dbReference>
<feature type="transmembrane region" description="Helical" evidence="1">
    <location>
        <begin position="93"/>
        <end position="112"/>
    </location>
</feature>
<feature type="transmembrane region" description="Helical" evidence="1">
    <location>
        <begin position="67"/>
        <end position="87"/>
    </location>
</feature>
<gene>
    <name evidence="2" type="ORF">LDG_7672</name>
</gene>
<dbReference type="AlphaFoldDB" id="G9EQW8"/>
<keyword evidence="1" id="KW-0812">Transmembrane</keyword>
<evidence type="ECO:0000256" key="1">
    <source>
        <dbReference type="SAM" id="Phobius"/>
    </source>
</evidence>
<evidence type="ECO:0000313" key="3">
    <source>
        <dbReference type="Proteomes" id="UP000002770"/>
    </source>
</evidence>
<keyword evidence="1" id="KW-1133">Transmembrane helix</keyword>
<reference evidence="2 3" key="1">
    <citation type="journal article" date="2011" name="BMC Genomics">
        <title>Insight into cross-talk between intra-amoebal pathogens.</title>
        <authorList>
            <person name="Gimenez G."/>
            <person name="Bertelli C."/>
            <person name="Moliner C."/>
            <person name="Robert C."/>
            <person name="Raoult D."/>
            <person name="Fournier P.E."/>
            <person name="Greub G."/>
        </authorList>
    </citation>
    <scope>NUCLEOTIDE SEQUENCE [LARGE SCALE GENOMIC DNA]</scope>
    <source>
        <strain evidence="2 3">LLAP12</strain>
    </source>
</reference>